<dbReference type="EMBL" id="SIRE01000011">
    <property type="protein sequence ID" value="TBL77871.1"/>
    <property type="molecule type" value="Genomic_DNA"/>
</dbReference>
<feature type="transmembrane region" description="Helical" evidence="18">
    <location>
        <begin position="152"/>
        <end position="176"/>
    </location>
</feature>
<dbReference type="SUPFAM" id="SSF158472">
    <property type="entry name" value="HAMP domain-like"/>
    <property type="match status" value="1"/>
</dbReference>
<keyword evidence="5" id="KW-0597">Phosphoprotein</keyword>
<keyword evidence="22" id="KW-1185">Reference proteome</keyword>
<evidence type="ECO:0000259" key="20">
    <source>
        <dbReference type="PROSITE" id="PS50885"/>
    </source>
</evidence>
<dbReference type="SMART" id="SM00387">
    <property type="entry name" value="HATPase_c"/>
    <property type="match status" value="1"/>
</dbReference>
<dbReference type="InterPro" id="IPR036097">
    <property type="entry name" value="HisK_dim/P_sf"/>
</dbReference>
<keyword evidence="4" id="KW-1003">Cell membrane</keyword>
<keyword evidence="8" id="KW-0547">Nucleotide-binding</keyword>
<organism evidence="21 22">
    <name type="scientific">Paenibacillus thalictri</name>
    <dbReference type="NCBI Taxonomy" id="2527873"/>
    <lineage>
        <taxon>Bacteria</taxon>
        <taxon>Bacillati</taxon>
        <taxon>Bacillota</taxon>
        <taxon>Bacilli</taxon>
        <taxon>Bacillales</taxon>
        <taxon>Paenibacillaceae</taxon>
        <taxon>Paenibacillus</taxon>
    </lineage>
</organism>
<dbReference type="InterPro" id="IPR003594">
    <property type="entry name" value="HATPase_dom"/>
</dbReference>
<dbReference type="SUPFAM" id="SSF47384">
    <property type="entry name" value="Homodimeric domain of signal transducing histidine kinase"/>
    <property type="match status" value="1"/>
</dbReference>
<dbReference type="InterPro" id="IPR050398">
    <property type="entry name" value="HssS/ArlS-like"/>
</dbReference>
<dbReference type="PANTHER" id="PTHR45528">
    <property type="entry name" value="SENSOR HISTIDINE KINASE CPXA"/>
    <property type="match status" value="1"/>
</dbReference>
<feature type="domain" description="Histidine kinase" evidence="19">
    <location>
        <begin position="234"/>
        <end position="449"/>
    </location>
</feature>
<evidence type="ECO:0000256" key="11">
    <source>
        <dbReference type="ARBA" id="ARBA00022989"/>
    </source>
</evidence>
<comment type="subcellular location">
    <subcellularLocation>
        <location evidence="2">Cell membrane</location>
        <topology evidence="2">Multi-pass membrane protein</topology>
    </subcellularLocation>
</comment>
<keyword evidence="11 18" id="KW-1133">Transmembrane helix</keyword>
<evidence type="ECO:0000256" key="10">
    <source>
        <dbReference type="ARBA" id="ARBA00022840"/>
    </source>
</evidence>
<evidence type="ECO:0000256" key="17">
    <source>
        <dbReference type="SAM" id="MobiDB-lite"/>
    </source>
</evidence>
<dbReference type="InterPro" id="IPR003660">
    <property type="entry name" value="HAMP_dom"/>
</dbReference>
<dbReference type="PANTHER" id="PTHR45528:SF11">
    <property type="entry name" value="HISTIDINE KINASE"/>
    <property type="match status" value="1"/>
</dbReference>
<evidence type="ECO:0000313" key="22">
    <source>
        <dbReference type="Proteomes" id="UP000293142"/>
    </source>
</evidence>
<evidence type="ECO:0000256" key="15">
    <source>
        <dbReference type="ARBA" id="ARBA00037219"/>
    </source>
</evidence>
<dbReference type="SMART" id="SM00388">
    <property type="entry name" value="HisKA"/>
    <property type="match status" value="1"/>
</dbReference>
<evidence type="ECO:0000256" key="5">
    <source>
        <dbReference type="ARBA" id="ARBA00022553"/>
    </source>
</evidence>
<dbReference type="GO" id="GO:0000155">
    <property type="term" value="F:phosphorelay sensor kinase activity"/>
    <property type="evidence" value="ECO:0007669"/>
    <property type="project" value="InterPro"/>
</dbReference>
<keyword evidence="12" id="KW-0902">Two-component regulatory system</keyword>
<dbReference type="PROSITE" id="PS50885">
    <property type="entry name" value="HAMP"/>
    <property type="match status" value="1"/>
</dbReference>
<dbReference type="GO" id="GO:0005886">
    <property type="term" value="C:plasma membrane"/>
    <property type="evidence" value="ECO:0007669"/>
    <property type="project" value="UniProtKB-SubCell"/>
</dbReference>
<dbReference type="GO" id="GO:0005524">
    <property type="term" value="F:ATP binding"/>
    <property type="evidence" value="ECO:0007669"/>
    <property type="project" value="UniProtKB-KW"/>
</dbReference>
<evidence type="ECO:0000256" key="3">
    <source>
        <dbReference type="ARBA" id="ARBA00012438"/>
    </source>
</evidence>
<dbReference type="PROSITE" id="PS50109">
    <property type="entry name" value="HIS_KIN"/>
    <property type="match status" value="1"/>
</dbReference>
<accession>A0A4Q9DP71</accession>
<dbReference type="FunFam" id="3.30.565.10:FF:000006">
    <property type="entry name" value="Sensor histidine kinase WalK"/>
    <property type="match status" value="1"/>
</dbReference>
<feature type="domain" description="HAMP" evidence="20">
    <location>
        <begin position="173"/>
        <end position="226"/>
    </location>
</feature>
<evidence type="ECO:0000256" key="4">
    <source>
        <dbReference type="ARBA" id="ARBA00022475"/>
    </source>
</evidence>
<keyword evidence="13" id="KW-0843">Virulence</keyword>
<dbReference type="CDD" id="cd00082">
    <property type="entry name" value="HisKA"/>
    <property type="match status" value="1"/>
</dbReference>
<keyword evidence="10" id="KW-0067">ATP-binding</keyword>
<dbReference type="Pfam" id="PF00512">
    <property type="entry name" value="HisKA"/>
    <property type="match status" value="1"/>
</dbReference>
<evidence type="ECO:0000256" key="9">
    <source>
        <dbReference type="ARBA" id="ARBA00022777"/>
    </source>
</evidence>
<dbReference type="EC" id="2.7.13.3" evidence="3"/>
<evidence type="ECO:0000256" key="12">
    <source>
        <dbReference type="ARBA" id="ARBA00023012"/>
    </source>
</evidence>
<dbReference type="FunFam" id="1.10.287.130:FF:000001">
    <property type="entry name" value="Two-component sensor histidine kinase"/>
    <property type="match status" value="1"/>
</dbReference>
<dbReference type="Gene3D" id="3.30.565.10">
    <property type="entry name" value="Histidine kinase-like ATPase, C-terminal domain"/>
    <property type="match status" value="1"/>
</dbReference>
<evidence type="ECO:0000256" key="13">
    <source>
        <dbReference type="ARBA" id="ARBA00023026"/>
    </source>
</evidence>
<dbReference type="RefSeq" id="WP_131014601.1">
    <property type="nucleotide sequence ID" value="NZ_SIRE01000011.1"/>
</dbReference>
<dbReference type="Pfam" id="PF02518">
    <property type="entry name" value="HATPase_c"/>
    <property type="match status" value="1"/>
</dbReference>
<proteinExistence type="predicted"/>
<keyword evidence="7 18" id="KW-0812">Transmembrane</keyword>
<keyword evidence="9 21" id="KW-0418">Kinase</keyword>
<dbReference type="Gene3D" id="1.10.287.130">
    <property type="match status" value="1"/>
</dbReference>
<keyword evidence="14 18" id="KW-0472">Membrane</keyword>
<evidence type="ECO:0000256" key="2">
    <source>
        <dbReference type="ARBA" id="ARBA00004651"/>
    </source>
</evidence>
<sequence>MIRSLYLRVVLTFLAAVVLGVVIAFFVSGYLFRDSFATQLQRNLLESAKDFAATVEQTQDVRSADLQNLHWINNYYLTLYDPAKNKITYGTRQNQPDIENSVIDQVLGGRIVTQEGDPREQFVGYPFSLKGGSYALFVQVVDRREMDNFRTIALTILTITLLMGSVFVIIAARYLVKPLKSMTKATRRISKGDFNISFGSMQRSDEVGELARSFSQMAGELKQMEQMRQDFVSSVSHEIQSPLTSIAGFSKLMRVQDMEKEERDQCLEIIQKEAERLSRLSDNLLKLASLDSEHHPFVPKSYRLDEQLRRIIVSIEPIWSAKELKLQLTLPPAMVTADEDQLSQVWINLLHNAIKFTPLHGVIQVKAELLTDSVQVTVRDSGLGIAESDLPHIFERFYKTDRSREREAGGSGLGLAIVHKIVELHSGSIEVRSTIGQGTAFRVALPAPAVRKQPPAAAEQPKIKENTRISASL</sequence>
<reference evidence="21 22" key="1">
    <citation type="submission" date="2019-02" db="EMBL/GenBank/DDBJ databases">
        <title>Paenibacillus sp. nov., isolated from surface-sterilized tissue of Thalictrum simplex L.</title>
        <authorList>
            <person name="Tuo L."/>
        </authorList>
    </citation>
    <scope>NUCLEOTIDE SEQUENCE [LARGE SCALE GENOMIC DNA]</scope>
    <source>
        <strain evidence="21 22">N2SHLJ1</strain>
    </source>
</reference>
<comment type="catalytic activity">
    <reaction evidence="1">
        <text>ATP + protein L-histidine = ADP + protein N-phospho-L-histidine.</text>
        <dbReference type="EC" id="2.7.13.3"/>
    </reaction>
</comment>
<dbReference type="AlphaFoldDB" id="A0A4Q9DP71"/>
<evidence type="ECO:0000256" key="7">
    <source>
        <dbReference type="ARBA" id="ARBA00022692"/>
    </source>
</evidence>
<comment type="caution">
    <text evidence="21">The sequence shown here is derived from an EMBL/GenBank/DDBJ whole genome shotgun (WGS) entry which is preliminary data.</text>
</comment>
<dbReference type="InterPro" id="IPR003661">
    <property type="entry name" value="HisK_dim/P_dom"/>
</dbReference>
<evidence type="ECO:0000259" key="19">
    <source>
        <dbReference type="PROSITE" id="PS50109"/>
    </source>
</evidence>
<dbReference type="Proteomes" id="UP000293142">
    <property type="component" value="Unassembled WGS sequence"/>
</dbReference>
<dbReference type="SMART" id="SM00304">
    <property type="entry name" value="HAMP"/>
    <property type="match status" value="1"/>
</dbReference>
<evidence type="ECO:0000256" key="8">
    <source>
        <dbReference type="ARBA" id="ARBA00022741"/>
    </source>
</evidence>
<evidence type="ECO:0000256" key="1">
    <source>
        <dbReference type="ARBA" id="ARBA00000085"/>
    </source>
</evidence>
<dbReference type="SUPFAM" id="SSF55874">
    <property type="entry name" value="ATPase domain of HSP90 chaperone/DNA topoisomerase II/histidine kinase"/>
    <property type="match status" value="1"/>
</dbReference>
<keyword evidence="6" id="KW-0808">Transferase</keyword>
<evidence type="ECO:0000256" key="18">
    <source>
        <dbReference type="SAM" id="Phobius"/>
    </source>
</evidence>
<dbReference type="CDD" id="cd06225">
    <property type="entry name" value="HAMP"/>
    <property type="match status" value="1"/>
</dbReference>
<feature type="region of interest" description="Disordered" evidence="17">
    <location>
        <begin position="451"/>
        <end position="473"/>
    </location>
</feature>
<evidence type="ECO:0000256" key="14">
    <source>
        <dbReference type="ARBA" id="ARBA00023136"/>
    </source>
</evidence>
<gene>
    <name evidence="21" type="ORF">EYB31_17205</name>
</gene>
<evidence type="ECO:0000256" key="16">
    <source>
        <dbReference type="ARBA" id="ARBA00040841"/>
    </source>
</evidence>
<dbReference type="OrthoDB" id="9813151at2"/>
<dbReference type="Gene3D" id="6.10.340.10">
    <property type="match status" value="1"/>
</dbReference>
<dbReference type="Pfam" id="PF00672">
    <property type="entry name" value="HAMP"/>
    <property type="match status" value="1"/>
</dbReference>
<evidence type="ECO:0000313" key="21">
    <source>
        <dbReference type="EMBL" id="TBL77871.1"/>
    </source>
</evidence>
<dbReference type="InterPro" id="IPR036890">
    <property type="entry name" value="HATPase_C_sf"/>
</dbReference>
<dbReference type="InterPro" id="IPR005467">
    <property type="entry name" value="His_kinase_dom"/>
</dbReference>
<dbReference type="InterPro" id="IPR004358">
    <property type="entry name" value="Sig_transdc_His_kin-like_C"/>
</dbReference>
<dbReference type="CDD" id="cd00075">
    <property type="entry name" value="HATPase"/>
    <property type="match status" value="1"/>
</dbReference>
<comment type="function">
    <text evidence="15">Member of the two-component regulatory system HssS/HssR involved in intracellular heme homeostasis and tempering of staphylococcal virulence. HssS functions as a heme sensor histidine kinase which is autophosphorylated at a histidine residue and transfers its phosphate group to an aspartate residue of HssR. HssR/HssS activates the expression of hrtAB, an efflux pump, in response to extracellular heme, hemin, hemoglobin or blood.</text>
</comment>
<name>A0A4Q9DP71_9BACL</name>
<dbReference type="PRINTS" id="PR00344">
    <property type="entry name" value="BCTRLSENSOR"/>
</dbReference>
<feature type="transmembrane region" description="Helical" evidence="18">
    <location>
        <begin position="6"/>
        <end position="32"/>
    </location>
</feature>
<protein>
    <recommendedName>
        <fullName evidence="16">Heme sensor protein HssS</fullName>
        <ecNumber evidence="3">2.7.13.3</ecNumber>
    </recommendedName>
</protein>
<evidence type="ECO:0000256" key="6">
    <source>
        <dbReference type="ARBA" id="ARBA00022679"/>
    </source>
</evidence>